<evidence type="ECO:0008006" key="3">
    <source>
        <dbReference type="Google" id="ProtNLM"/>
    </source>
</evidence>
<reference evidence="1" key="1">
    <citation type="submission" date="2022-10" db="EMBL/GenBank/DDBJ databases">
        <title>Chitinophaga sp. nov., isolated from soil.</title>
        <authorList>
            <person name="Jeon C.O."/>
        </authorList>
    </citation>
    <scope>NUCLEOTIDE SEQUENCE</scope>
    <source>
        <strain evidence="1">R8</strain>
    </source>
</reference>
<evidence type="ECO:0000313" key="2">
    <source>
        <dbReference type="Proteomes" id="UP001162741"/>
    </source>
</evidence>
<dbReference type="Proteomes" id="UP001162741">
    <property type="component" value="Chromosome"/>
</dbReference>
<keyword evidence="2" id="KW-1185">Reference proteome</keyword>
<organism evidence="1 2">
    <name type="scientific">Chitinophaga horti</name>
    <dbReference type="NCBI Taxonomy" id="2920382"/>
    <lineage>
        <taxon>Bacteria</taxon>
        <taxon>Pseudomonadati</taxon>
        <taxon>Bacteroidota</taxon>
        <taxon>Chitinophagia</taxon>
        <taxon>Chitinophagales</taxon>
        <taxon>Chitinophagaceae</taxon>
        <taxon>Chitinophaga</taxon>
    </lineage>
</organism>
<accession>A0ABY6J7P3</accession>
<gene>
    <name evidence="1" type="ORF">MKQ68_11365</name>
</gene>
<protein>
    <recommendedName>
        <fullName evidence="3">Four helix bundle protein</fullName>
    </recommendedName>
</protein>
<dbReference type="EMBL" id="CP107006">
    <property type="protein sequence ID" value="UYQ95700.1"/>
    <property type="molecule type" value="Genomic_DNA"/>
</dbReference>
<evidence type="ECO:0000313" key="1">
    <source>
        <dbReference type="EMBL" id="UYQ95700.1"/>
    </source>
</evidence>
<proteinExistence type="predicted"/>
<dbReference type="RefSeq" id="WP_264283393.1">
    <property type="nucleotide sequence ID" value="NZ_CP107006.1"/>
</dbReference>
<name>A0ABY6J7P3_9BACT</name>
<sequence>MDVMLAKVTSKPFAPTSHTFYGREENVQTSTRLLQDDKLHMLEKFRCELIDKYCDADQHFLLTKIAQTGSLLARHTRNTTNPRIAGELRRQFAKLRNIFTTLQHNASADVVRSFHKEVVISIDSCLVALKFAS</sequence>